<dbReference type="OrthoDB" id="1767185at2"/>
<dbReference type="SMART" id="SM00635">
    <property type="entry name" value="BID_2"/>
    <property type="match status" value="3"/>
</dbReference>
<keyword evidence="4 12" id="KW-0732">Signal</keyword>
<dbReference type="Pfam" id="PF02225">
    <property type="entry name" value="PA"/>
    <property type="match status" value="1"/>
</dbReference>
<dbReference type="Gene3D" id="2.60.40.4070">
    <property type="match status" value="1"/>
</dbReference>
<dbReference type="SUPFAM" id="SSF52058">
    <property type="entry name" value="L domain-like"/>
    <property type="match status" value="2"/>
</dbReference>
<sequence length="2927" mass="316190">MKKKCIAIFMAALVIGSGNLETVKASEAGTSDTETSEAEASEEETSTSDEGLTVQDVTEEGEARASTNIAEILEGNADLLTADLVDEEDGYEPTDQVTVIVELNGDAVESTDMTFFQSLVKNYEHKRVKNKIEKLVSEDTEESDAELYDDSQEESDEVVFDVRYDYFHVMNGFAVEVEYQYVDDIRALSGVKNAFVEDVHYLEDTTSSDTTYQNESSLEMVGADSTDLTGEGQVIAIIDSGVDINHEAFSGEISNASMTEEDVSEVLDNLNAKESLDSIKADDVYHNEKFPYTFDYADNDADAIPGTTVDLSHGTHVAGIAAANGGDEIVGVAPDAQIVVMKAFTDSTGAGYDSVIIAAVEDAYVLGVDSINMSLGADVGFSTYSEETYERIYENVGNAGISLNVAAGNAYSQSYYGAQDGTGLASVNNPDNGMVATPSTESTALSVASSNNVGCGYYFLAAGDQQIKYREATISDGTKTYLKTVNDTQEYVDCGQGSESDIEKAGDLTGKYALIQRGGTDEDGNNLTFEAKANNAAAAGAEGIIVYNNVESDSLVDMGGITQTFVSVFISKEDGEALLKAEDKTFTASADYTYQQNITMSDFSSWGVTPDLKLKPEITAPGGSIYSSVPGDSYSTMSGTSMATPQVTGLTALVRQYVETSDTFEGYSDTEKNNLISNLLMCTATPLTQSSGGTYYSPRQQGAGKANIQNVENAKAYITVDGADDAKPKAELGDDENGEYTIRFTVHNLTDENLSYTLDTSALSEAIENEHFTQSDIDYAGNGIDISYSGLEEDGTTLKVAGGKSAEVQVTIKAEDSFKEAVKEAVNGTFIEGFVQLKAQDESGSDLSFPYLGFYGDWSSEDIIENSLGDEDTTYYYKQSAVYSGSNSYYYLGQNIFTGSYNADRYAISKDSLAQIFTSLTTVTGLLRSAAKMTYEVTDADGNVVWNKEYEDIRKSYYSTTYATMLYAEAFMDETPVFEGKDNDGNKVADGTYTMTITATGCGDDDDEDPKTDTWTFDFEYDTQDPVVKNVEITETDSGKKQLHITFSDNHYLTAAQLTTSNGSLLKTIYFESPSNETADANEYDYYFDYDELLEDLEGVDGARTDVIYVDVYDYAVNYSESKVVIQDTYPESVELNETDLTLTKGQEKQLTATLSPEEVTKDGITWTSSDESVATVSEDGLVTAVSSGTATITAQTEADGVVATCEVTVTEVSESQGLLLSRDSVEVLMGETVELHAILSPSLEGSTISWESSDETLATVDENGVVTAVSTGEVTVTASVTKSGKTYSDSCAVIVRPENYDDFTIDENGVLTSYDGWETDVEIPEGVTEIGEYAFYARPVISVNIPSSVVTIGYHAFDNCQKLTSVTFSENSKLYTIGEGAFNYCICLSSIDIPSSVRELSSLMFYYDPITSITIPEGVTSIPDYAFYNTGALKDIQLPDSLKTIGSYAFAACGVEEITIPENVKSIGDHGFGGSSLRSFTCPDSLRTIGAGAFMEDTSLETIRLNEGLTSIGEAAFSSTGLVSLTIPDSVTYVGPSLVVSSSSLESVHIGANLEDLETPFAADYSLKTITVSEDNQNLTVGEDGVLYSADYTRLIGVPYLQAEIVENNSFTLLSSVTTIEAQAFYNMTNLQHVLYENDCSLTTIKSQAFYLSGLVEVVLPDSVKKIGNHTFANCFSVTKVDLNHTETLGKYAFSNILVQPDFGDFLKEIGEYAFASDTSYYQKAMTDVTLPDTVETIGDAAFINLQSITNVSLGSKVKEIGVNVFTGNNYISTITVDEDNKYFRAADNVLYSADNSRLLLYAPAKTTATYTAPEGVTTIDPFAFRNATKMKKAIFGEGLTTINISAFNGCSSLAEVEFPKELTTIGAFAFMSTAITSLTLEGDIATIEDNALSFMTSLEHLVIKSGNDTVVGNTYYNSAKTMYFGDGVKSITGSIATSSLKKVVLSDTVKNIDDSAFTNATSVTFYAQEDSDAYALAEEQVSAIKTKKGSAEIKTYTPMSLTVKISQPTASSTTKVTAKAVGGIGTKEYRFVSVDEDGNETLLQDYSGENTYTASVDEAGTTIRAYARDTTYCDLYEDLRISLGDVMETGDYVASASLTDSEDAQTNVLTDSYDGAVAFTVGEKESKIYLPLENVSKVVVDGKRVATDKNGYFIIPATSLTEGILITVTTEDNDTVKAMLTVDTTTIAIAADKSELEELLDTANDCVSDDYTTATYRPFYTARKAAQKVYNDILANQTEVNEAYDDLLEAYEALEIELVEGRTYSTNVTLVTDAAGSNTSMANSMLREKALVTYNEDHTWTLDIYFAPGEIYGYSVNGQNVDGVEYIDTTNTQVYADMVKDASARGIRVFEMNISSLETFIMNLHYHYTNSTSTYSLDNTVYLSFDDTSAMKVVRYEGEEAVDTDELDALLNEAVEYAEDDYTQESYDALQEEIDAVEAALDDDKITETEVKTALSKLQKAIEQLVSCANTPKISSLDGASNKVFDGSKEIRITTATKNATIYYTLDGTEPTTDSQIYTKAFTLKESAIVRAIAVADGMESSREISAEYICLSDTSLLSKTVSVDYYGYEICVTLKVFNGEIADIDLEYTGTTTSENKGYMSTAFSKLKSTYVGMDVSEAAQADVDTVSGATYSSNAFTQAVKAAAADYVAVEGLQMKESELALSKGSEGTVVPVTTPANATEQKFTYASDNEEVATVTSQGVVTALSKGTANITVITKDGKYQAVTKVTVTEDSESSESEENGSDENKTPEDKDKPASEENSGSTTSGEAKTNTSSGTSKIAKGYKKTINGIKYQVISSNRVQVLGASSKKVKSVSIPATVKIGSKSYKVTGIASKAFMNYKNLTRVKLSGKYLTTIGEKAFYKDKKLKSLTIASASLTSKSIGKKAFAKTSKKMKVKVPSSKVKAYRKYLRKAGLSKKAKVHS</sequence>
<feature type="compositionally biased region" description="Acidic residues" evidence="11">
    <location>
        <begin position="2735"/>
        <end position="2747"/>
    </location>
</feature>
<dbReference type="InterPro" id="IPR008964">
    <property type="entry name" value="Invasin/intimin_cell_adhesion"/>
</dbReference>
<name>A0A1G6A2Y2_EUBOX</name>
<dbReference type="InterPro" id="IPR022398">
    <property type="entry name" value="Peptidase_S8_His-AS"/>
</dbReference>
<evidence type="ECO:0000256" key="8">
    <source>
        <dbReference type="PIRSR" id="PIRSR615500-1"/>
    </source>
</evidence>
<dbReference type="SMART" id="SM00900">
    <property type="entry name" value="FMN_bind"/>
    <property type="match status" value="1"/>
</dbReference>
<dbReference type="InterPro" id="IPR053139">
    <property type="entry name" value="Surface_bspA-like"/>
</dbReference>
<dbReference type="GO" id="GO:0004252">
    <property type="term" value="F:serine-type endopeptidase activity"/>
    <property type="evidence" value="ECO:0007669"/>
    <property type="project" value="UniProtKB-UniRule"/>
</dbReference>
<dbReference type="RefSeq" id="WP_090171153.1">
    <property type="nucleotide sequence ID" value="NZ_FMXR01000004.1"/>
</dbReference>
<evidence type="ECO:0000256" key="5">
    <source>
        <dbReference type="ARBA" id="ARBA00022737"/>
    </source>
</evidence>
<gene>
    <name evidence="14" type="ORF">SAMN02910417_00201</name>
</gene>
<feature type="compositionally biased region" description="Low complexity" evidence="11">
    <location>
        <begin position="2762"/>
        <end position="2772"/>
    </location>
</feature>
<dbReference type="Proteomes" id="UP000199228">
    <property type="component" value="Unassembled WGS sequence"/>
</dbReference>
<dbReference type="Pfam" id="PF13306">
    <property type="entry name" value="LRR_5"/>
    <property type="match status" value="4"/>
</dbReference>
<evidence type="ECO:0000256" key="7">
    <source>
        <dbReference type="ARBA" id="ARBA00022825"/>
    </source>
</evidence>
<dbReference type="PANTHER" id="PTHR45661">
    <property type="entry name" value="SURFACE ANTIGEN"/>
    <property type="match status" value="1"/>
</dbReference>
<keyword evidence="5" id="KW-0677">Repeat</keyword>
<dbReference type="InterPro" id="IPR059177">
    <property type="entry name" value="GH29D-like_dom"/>
</dbReference>
<dbReference type="InterPro" id="IPR023828">
    <property type="entry name" value="Peptidase_S8_Ser-AS"/>
</dbReference>
<evidence type="ECO:0000259" key="13">
    <source>
        <dbReference type="PROSITE" id="PS50835"/>
    </source>
</evidence>
<dbReference type="InterPro" id="IPR036852">
    <property type="entry name" value="Peptidase_S8/S53_dom_sf"/>
</dbReference>
<evidence type="ECO:0000256" key="6">
    <source>
        <dbReference type="ARBA" id="ARBA00022801"/>
    </source>
</evidence>
<dbReference type="Pfam" id="PF13290">
    <property type="entry name" value="CHB_HEX_C_1"/>
    <property type="match status" value="1"/>
</dbReference>
<dbReference type="InterPro" id="IPR007110">
    <property type="entry name" value="Ig-like_dom"/>
</dbReference>
<dbReference type="InterPro" id="IPR023827">
    <property type="entry name" value="Peptidase_S8_Asp-AS"/>
</dbReference>
<evidence type="ECO:0000256" key="11">
    <source>
        <dbReference type="SAM" id="MobiDB-lite"/>
    </source>
</evidence>
<evidence type="ECO:0000256" key="1">
    <source>
        <dbReference type="ARBA" id="ARBA00011073"/>
    </source>
</evidence>
<feature type="signal peptide" evidence="12">
    <location>
        <begin position="1"/>
        <end position="20"/>
    </location>
</feature>
<dbReference type="Gene3D" id="1.20.1270.90">
    <property type="entry name" value="AF1782-like"/>
    <property type="match status" value="2"/>
</dbReference>
<dbReference type="InterPro" id="IPR026906">
    <property type="entry name" value="LRR_5"/>
</dbReference>
<dbReference type="CDD" id="cd07475">
    <property type="entry name" value="Peptidases_S8_C5a_Peptidase"/>
    <property type="match status" value="1"/>
</dbReference>
<feature type="compositionally biased region" description="Acidic residues" evidence="11">
    <location>
        <begin position="34"/>
        <end position="47"/>
    </location>
</feature>
<keyword evidence="3 9" id="KW-0645">Protease</keyword>
<dbReference type="InterPro" id="IPR007329">
    <property type="entry name" value="FMN-bd"/>
</dbReference>
<dbReference type="GO" id="GO:0010181">
    <property type="term" value="F:FMN binding"/>
    <property type="evidence" value="ECO:0007669"/>
    <property type="project" value="InterPro"/>
</dbReference>
<keyword evidence="6 9" id="KW-0378">Hydrolase</keyword>
<organism evidence="14 15">
    <name type="scientific">Eubacterium oxidoreducens</name>
    <dbReference type="NCBI Taxonomy" id="1732"/>
    <lineage>
        <taxon>Bacteria</taxon>
        <taxon>Bacillati</taxon>
        <taxon>Bacillota</taxon>
        <taxon>Clostridia</taxon>
        <taxon>Eubacteriales</taxon>
        <taxon>Eubacteriaceae</taxon>
        <taxon>Eubacterium</taxon>
    </lineage>
</organism>
<evidence type="ECO:0000256" key="9">
    <source>
        <dbReference type="PROSITE-ProRule" id="PRU01240"/>
    </source>
</evidence>
<evidence type="ECO:0000256" key="2">
    <source>
        <dbReference type="ARBA" id="ARBA00022525"/>
    </source>
</evidence>
<evidence type="ECO:0000256" key="12">
    <source>
        <dbReference type="SAM" id="SignalP"/>
    </source>
</evidence>
<dbReference type="InterPro" id="IPR046450">
    <property type="entry name" value="PA_dom_sf"/>
</dbReference>
<dbReference type="SUPFAM" id="SSF52743">
    <property type="entry name" value="Subtilisin-like"/>
    <property type="match status" value="1"/>
</dbReference>
<feature type="region of interest" description="Disordered" evidence="11">
    <location>
        <begin position="2732"/>
        <end position="2782"/>
    </location>
</feature>
<keyword evidence="15" id="KW-1185">Reference proteome</keyword>
<dbReference type="InterPro" id="IPR034216">
    <property type="entry name" value="C5a_Peptidase"/>
</dbReference>
<dbReference type="PRINTS" id="PR00723">
    <property type="entry name" value="SUBTILISIN"/>
</dbReference>
<dbReference type="InterPro" id="IPR015500">
    <property type="entry name" value="Peptidase_S8_subtilisin-rel"/>
</dbReference>
<dbReference type="STRING" id="1732.SAMN02910417_00201"/>
<evidence type="ECO:0000256" key="3">
    <source>
        <dbReference type="ARBA" id="ARBA00022670"/>
    </source>
</evidence>
<dbReference type="Pfam" id="PF04205">
    <property type="entry name" value="FMN_bind"/>
    <property type="match status" value="1"/>
</dbReference>
<dbReference type="GO" id="GO:0016020">
    <property type="term" value="C:membrane"/>
    <property type="evidence" value="ECO:0007669"/>
    <property type="project" value="InterPro"/>
</dbReference>
<accession>A0A1G6A2Y2</accession>
<dbReference type="PANTHER" id="PTHR45661:SF3">
    <property type="entry name" value="IG-LIKE DOMAIN-CONTAINING PROTEIN"/>
    <property type="match status" value="1"/>
</dbReference>
<feature type="active site" description="Charge relay system" evidence="8 9">
    <location>
        <position position="313"/>
    </location>
</feature>
<feature type="chain" id="PRO_5038926345" evidence="12">
    <location>
        <begin position="21"/>
        <end position="2927"/>
    </location>
</feature>
<dbReference type="Pfam" id="PF00082">
    <property type="entry name" value="Peptidase_S8"/>
    <property type="match status" value="1"/>
</dbReference>
<feature type="compositionally biased region" description="Basic and acidic residues" evidence="11">
    <location>
        <begin position="2748"/>
        <end position="2761"/>
    </location>
</feature>
<keyword evidence="7 9" id="KW-0720">Serine protease</keyword>
<keyword evidence="2" id="KW-0964">Secreted</keyword>
<evidence type="ECO:0000313" key="15">
    <source>
        <dbReference type="Proteomes" id="UP000199228"/>
    </source>
</evidence>
<protein>
    <submittedName>
        <fullName evidence="14">Lactocepin</fullName>
    </submittedName>
</protein>
<dbReference type="GO" id="GO:0006508">
    <property type="term" value="P:proteolysis"/>
    <property type="evidence" value="ECO:0007669"/>
    <property type="project" value="UniProtKB-KW"/>
</dbReference>
<dbReference type="Gene3D" id="2.60.40.1710">
    <property type="entry name" value="Subtilisin-like superfamily"/>
    <property type="match status" value="1"/>
</dbReference>
<comment type="similarity">
    <text evidence="1 9 10">Belongs to the peptidase S8 family.</text>
</comment>
<dbReference type="PROSITE" id="PS00137">
    <property type="entry name" value="SUBTILASE_HIS"/>
    <property type="match status" value="1"/>
</dbReference>
<feature type="domain" description="Ig-like" evidence="13">
    <location>
        <begin position="1131"/>
        <end position="1216"/>
    </location>
</feature>
<dbReference type="Gene3D" id="3.80.10.10">
    <property type="entry name" value="Ribonuclease Inhibitor"/>
    <property type="match status" value="4"/>
</dbReference>
<feature type="compositionally biased region" description="Polar residues" evidence="11">
    <location>
        <begin position="2773"/>
        <end position="2782"/>
    </location>
</feature>
<reference evidence="14 15" key="1">
    <citation type="submission" date="2016-10" db="EMBL/GenBank/DDBJ databases">
        <authorList>
            <person name="de Groot N.N."/>
        </authorList>
    </citation>
    <scope>NUCLEOTIDE SEQUENCE [LARGE SCALE GENOMIC DNA]</scope>
    <source>
        <strain evidence="14 15">DSM 3217</strain>
    </source>
</reference>
<dbReference type="InterPro" id="IPR003137">
    <property type="entry name" value="PA_domain"/>
</dbReference>
<dbReference type="InterPro" id="IPR003343">
    <property type="entry name" value="Big_2"/>
</dbReference>
<proteinExistence type="inferred from homology"/>
<dbReference type="InterPro" id="IPR032675">
    <property type="entry name" value="LRR_dom_sf"/>
</dbReference>
<dbReference type="SUPFAM" id="SSF49373">
    <property type="entry name" value="Invasin/intimin cell-adhesion fragments"/>
    <property type="match status" value="3"/>
</dbReference>
<dbReference type="PROSITE" id="PS50835">
    <property type="entry name" value="IG_LIKE"/>
    <property type="match status" value="1"/>
</dbReference>
<evidence type="ECO:0000256" key="10">
    <source>
        <dbReference type="RuleBase" id="RU003355"/>
    </source>
</evidence>
<feature type="region of interest" description="Disordered" evidence="11">
    <location>
        <begin position="25"/>
        <end position="63"/>
    </location>
</feature>
<feature type="active site" description="Charge relay system" evidence="8 9">
    <location>
        <position position="641"/>
    </location>
</feature>
<dbReference type="Gene3D" id="3.90.1010.20">
    <property type="match status" value="1"/>
</dbReference>
<feature type="active site" description="Charge relay system" evidence="8 9">
    <location>
        <position position="239"/>
    </location>
</feature>
<evidence type="ECO:0000313" key="14">
    <source>
        <dbReference type="EMBL" id="SDB02789.1"/>
    </source>
</evidence>
<dbReference type="Gene3D" id="3.50.30.30">
    <property type="match status" value="1"/>
</dbReference>
<dbReference type="PROSITE" id="PS51892">
    <property type="entry name" value="SUBTILASE"/>
    <property type="match status" value="1"/>
</dbReference>
<dbReference type="PROSITE" id="PS00136">
    <property type="entry name" value="SUBTILASE_ASP"/>
    <property type="match status" value="1"/>
</dbReference>
<dbReference type="PROSITE" id="PS00138">
    <property type="entry name" value="SUBTILASE_SER"/>
    <property type="match status" value="1"/>
</dbReference>
<dbReference type="Gene3D" id="2.60.40.1080">
    <property type="match status" value="3"/>
</dbReference>
<dbReference type="InterPro" id="IPR000209">
    <property type="entry name" value="Peptidase_S8/S53_dom"/>
</dbReference>
<evidence type="ECO:0000256" key="4">
    <source>
        <dbReference type="ARBA" id="ARBA00022729"/>
    </source>
</evidence>
<dbReference type="SUPFAM" id="SSF52025">
    <property type="entry name" value="PA domain"/>
    <property type="match status" value="1"/>
</dbReference>
<dbReference type="Gene3D" id="3.40.50.200">
    <property type="entry name" value="Peptidase S8/S53 domain"/>
    <property type="match status" value="1"/>
</dbReference>
<dbReference type="Pfam" id="PF02368">
    <property type="entry name" value="Big_2"/>
    <property type="match status" value="3"/>
</dbReference>
<dbReference type="EMBL" id="FMXR01000004">
    <property type="protein sequence ID" value="SDB02789.1"/>
    <property type="molecule type" value="Genomic_DNA"/>
</dbReference>